<dbReference type="Proteomes" id="UP000606730">
    <property type="component" value="Unassembled WGS sequence"/>
</dbReference>
<sequence>MIGPKNPAETIVWKTLIWTWPFYAVGALYVVGPVLAWILGGLAVLSLYLGPAIREDLRATGPVPPIVWAWMAGMVVMLVALWVGHLDWDLGVKKTIKSSIGWAKGWALIALFPLAGAVLPIRREVIVRAQCKLALWTLCLAPLMLVAPYIGLPERIFTSPLKAVGGPGPEYFSVYLFTFDPASWTPRWQFYAPWSPFAALLGVTTVLFALEEKEPRWKAIGLAAGTLMILASKSRMGLVGLVACSIGPRMMPLVLRSWAWLALSAATASLSVIGVWLLQTLGAGVDAFKSARADSTRVRATLQRIAQERWQEEAVWFGHGTVQPGPHLVEYMPIGSHHTWFGLLFVKGLTGALAFGIPMLLQTVLCLVDAAKNPRGYLPLGIVMVFILLSFGENIEIEAYLLWPALLMLGIHARELATTKEITPSEPAEVSLGHHPAH</sequence>
<dbReference type="OrthoDB" id="484624at2"/>
<feature type="transmembrane region" description="Helical" evidence="1">
    <location>
        <begin position="103"/>
        <end position="121"/>
    </location>
</feature>
<feature type="transmembrane region" description="Helical" evidence="1">
    <location>
        <begin position="258"/>
        <end position="278"/>
    </location>
</feature>
<keyword evidence="3" id="KW-1185">Reference proteome</keyword>
<keyword evidence="1" id="KW-0812">Transmembrane</keyword>
<feature type="transmembrane region" description="Helical" evidence="1">
    <location>
        <begin position="62"/>
        <end position="83"/>
    </location>
</feature>
<feature type="transmembrane region" description="Helical" evidence="1">
    <location>
        <begin position="340"/>
        <end position="365"/>
    </location>
</feature>
<dbReference type="AlphaFoldDB" id="A0A917EPI0"/>
<feature type="transmembrane region" description="Helical" evidence="1">
    <location>
        <begin position="377"/>
        <end position="395"/>
    </location>
</feature>
<dbReference type="EMBL" id="BMKN01000003">
    <property type="protein sequence ID" value="GGE62487.1"/>
    <property type="molecule type" value="Genomic_DNA"/>
</dbReference>
<proteinExistence type="predicted"/>
<comment type="caution">
    <text evidence="2">The sequence shown here is derived from an EMBL/GenBank/DDBJ whole genome shotgun (WGS) entry which is preliminary data.</text>
</comment>
<evidence type="ECO:0000313" key="2">
    <source>
        <dbReference type="EMBL" id="GGE62487.1"/>
    </source>
</evidence>
<keyword evidence="1" id="KW-1133">Transmembrane helix</keyword>
<keyword evidence="1" id="KW-0472">Membrane</keyword>
<evidence type="ECO:0000313" key="3">
    <source>
        <dbReference type="Proteomes" id="UP000606730"/>
    </source>
</evidence>
<gene>
    <name evidence="2" type="ORF">GCM10011517_32770</name>
</gene>
<reference evidence="2" key="1">
    <citation type="journal article" date="2014" name="Int. J. Syst. Evol. Microbiol.">
        <title>Complete genome sequence of Corynebacterium casei LMG S-19264T (=DSM 44701T), isolated from a smear-ripened cheese.</title>
        <authorList>
            <consortium name="US DOE Joint Genome Institute (JGI-PGF)"/>
            <person name="Walter F."/>
            <person name="Albersmeier A."/>
            <person name="Kalinowski J."/>
            <person name="Ruckert C."/>
        </authorList>
    </citation>
    <scope>NUCLEOTIDE SEQUENCE</scope>
    <source>
        <strain evidence="2">CGMCC 1.16012</strain>
    </source>
</reference>
<feature type="transmembrane region" description="Helical" evidence="1">
    <location>
        <begin position="191"/>
        <end position="210"/>
    </location>
</feature>
<evidence type="ECO:0000256" key="1">
    <source>
        <dbReference type="SAM" id="Phobius"/>
    </source>
</evidence>
<accession>A0A917EPI0</accession>
<organism evidence="2 3">
    <name type="scientific">Actibacterium pelagium</name>
    <dbReference type="NCBI Taxonomy" id="2029103"/>
    <lineage>
        <taxon>Bacteria</taxon>
        <taxon>Pseudomonadati</taxon>
        <taxon>Pseudomonadota</taxon>
        <taxon>Alphaproteobacteria</taxon>
        <taxon>Rhodobacterales</taxon>
        <taxon>Roseobacteraceae</taxon>
        <taxon>Actibacterium</taxon>
    </lineage>
</organism>
<name>A0A917EPI0_9RHOB</name>
<feature type="transmembrane region" description="Helical" evidence="1">
    <location>
        <begin position="133"/>
        <end position="152"/>
    </location>
</feature>
<dbReference type="RefSeq" id="WP_095595265.1">
    <property type="nucleotide sequence ID" value="NZ_BMKN01000003.1"/>
</dbReference>
<feature type="transmembrane region" description="Helical" evidence="1">
    <location>
        <begin position="20"/>
        <end position="50"/>
    </location>
</feature>
<evidence type="ECO:0008006" key="4">
    <source>
        <dbReference type="Google" id="ProtNLM"/>
    </source>
</evidence>
<protein>
    <recommendedName>
        <fullName evidence="4">Capsular biosynthesis protein</fullName>
    </recommendedName>
</protein>
<reference evidence="2" key="2">
    <citation type="submission" date="2020-09" db="EMBL/GenBank/DDBJ databases">
        <authorList>
            <person name="Sun Q."/>
            <person name="Zhou Y."/>
        </authorList>
    </citation>
    <scope>NUCLEOTIDE SEQUENCE</scope>
    <source>
        <strain evidence="2">CGMCC 1.16012</strain>
    </source>
</reference>